<evidence type="ECO:0000256" key="3">
    <source>
        <dbReference type="ARBA" id="ARBA00022692"/>
    </source>
</evidence>
<evidence type="ECO:0000256" key="12">
    <source>
        <dbReference type="SAM" id="Phobius"/>
    </source>
</evidence>
<dbReference type="PANTHER" id="PTHR35457">
    <property type="entry name" value="HEME A SYNTHASE"/>
    <property type="match status" value="1"/>
</dbReference>
<evidence type="ECO:0000256" key="6">
    <source>
        <dbReference type="ARBA" id="ARBA00023002"/>
    </source>
</evidence>
<keyword evidence="5 12" id="KW-1133">Transmembrane helix</keyword>
<evidence type="ECO:0000313" key="13">
    <source>
        <dbReference type="EMBL" id="BAL54902.1"/>
    </source>
</evidence>
<proteinExistence type="predicted"/>
<keyword evidence="3 12" id="KW-0812">Transmembrane</keyword>
<feature type="transmembrane region" description="Helical" evidence="12">
    <location>
        <begin position="91"/>
        <end position="112"/>
    </location>
</feature>
<dbReference type="GO" id="GO:0046872">
    <property type="term" value="F:metal ion binding"/>
    <property type="evidence" value="ECO:0007669"/>
    <property type="project" value="UniProtKB-KW"/>
</dbReference>
<evidence type="ECO:0000256" key="1">
    <source>
        <dbReference type="ARBA" id="ARBA00004141"/>
    </source>
</evidence>
<feature type="transmembrane region" description="Helical" evidence="12">
    <location>
        <begin position="203"/>
        <end position="221"/>
    </location>
</feature>
<keyword evidence="2" id="KW-1003">Cell membrane</keyword>
<dbReference type="AlphaFoldDB" id="H5SFG6"/>
<dbReference type="GO" id="GO:0016491">
    <property type="term" value="F:oxidoreductase activity"/>
    <property type="evidence" value="ECO:0007669"/>
    <property type="project" value="UniProtKB-KW"/>
</dbReference>
<feature type="transmembrane region" description="Helical" evidence="12">
    <location>
        <begin position="228"/>
        <end position="251"/>
    </location>
</feature>
<dbReference type="Pfam" id="PF02628">
    <property type="entry name" value="COX15-CtaA"/>
    <property type="match status" value="1"/>
</dbReference>
<dbReference type="InterPro" id="IPR050450">
    <property type="entry name" value="COX15/CtaA_HemeA_synthase"/>
</dbReference>
<evidence type="ECO:0000256" key="7">
    <source>
        <dbReference type="ARBA" id="ARBA00023004"/>
    </source>
</evidence>
<comment type="subcellular location">
    <subcellularLocation>
        <location evidence="1">Membrane</location>
        <topology evidence="1">Multi-pass membrane protein</topology>
    </subcellularLocation>
</comment>
<protein>
    <submittedName>
        <fullName evidence="13">Cytochrome oxidase assembly protein</fullName>
    </submittedName>
</protein>
<dbReference type="PANTHER" id="PTHR35457:SF1">
    <property type="entry name" value="HEME A SYNTHASE"/>
    <property type="match status" value="1"/>
</dbReference>
<reference evidence="13" key="2">
    <citation type="journal article" date="2012" name="PLoS ONE">
        <title>A Deeply Branching Thermophilic Bacterium with an Ancient Acetyl-CoA Pathway Dominates a Subsurface Ecosystem.</title>
        <authorList>
            <person name="Takami H."/>
            <person name="Noguchi H."/>
            <person name="Takaki Y."/>
            <person name="Uchiyama I."/>
            <person name="Toyoda A."/>
            <person name="Nishi S."/>
            <person name="Chee G.-J."/>
            <person name="Arai W."/>
            <person name="Nunoura T."/>
            <person name="Itoh T."/>
            <person name="Hattori M."/>
            <person name="Takai K."/>
        </authorList>
    </citation>
    <scope>NUCLEOTIDE SEQUENCE</scope>
</reference>
<feature type="transmembrane region" description="Helical" evidence="12">
    <location>
        <begin position="257"/>
        <end position="276"/>
    </location>
</feature>
<keyword evidence="9 12" id="KW-0472">Membrane</keyword>
<keyword evidence="10" id="KW-1015">Disulfide bond</keyword>
<feature type="transmembrane region" description="Helical" evidence="12">
    <location>
        <begin position="118"/>
        <end position="140"/>
    </location>
</feature>
<keyword evidence="7" id="KW-0408">Iron</keyword>
<keyword evidence="8" id="KW-0350">Heme biosynthesis</keyword>
<dbReference type="InterPro" id="IPR003780">
    <property type="entry name" value="COX15/CtaA_fam"/>
</dbReference>
<keyword evidence="6" id="KW-0560">Oxidoreductase</keyword>
<accession>H5SFG6</accession>
<evidence type="ECO:0000256" key="5">
    <source>
        <dbReference type="ARBA" id="ARBA00022989"/>
    </source>
</evidence>
<sequence>MQASGLFRRLSIATVLITFGHLLFGNIVSGTESGMGCGPHWPLCRGQLFPPLTDPALVIEWTHRLFAMLVGLSIIATMTVAWRRERAFLKLALYSLVLVIIVGVFGGITVLLDLPKAVSTAHFALGTLLFGVLVVLATKAHAPVSPQTLSGVHRWALVSVILIYLQAVLGAYVRHSQAGMALPLWPFLTFFPNLAISPIAHQWSHRLLALLVLGVVALTAARAIKSGYAVLGISSVVLVLVQIALGVLTVWSLLNPIVAMLHLAGALALLSTQIVLTVRAWPSYARVAEVRAS</sequence>
<keyword evidence="4" id="KW-0479">Metal-binding</keyword>
<dbReference type="GO" id="GO:0006784">
    <property type="term" value="P:heme A biosynthetic process"/>
    <property type="evidence" value="ECO:0007669"/>
    <property type="project" value="InterPro"/>
</dbReference>
<name>H5SFG6_9BACT</name>
<evidence type="ECO:0000256" key="8">
    <source>
        <dbReference type="ARBA" id="ARBA00023133"/>
    </source>
</evidence>
<feature type="transmembrane region" description="Helical" evidence="12">
    <location>
        <begin position="152"/>
        <end position="173"/>
    </location>
</feature>
<evidence type="ECO:0000256" key="2">
    <source>
        <dbReference type="ARBA" id="ARBA00022475"/>
    </source>
</evidence>
<organism evidence="13">
    <name type="scientific">uncultured Acetothermia bacterium</name>
    <dbReference type="NCBI Taxonomy" id="236499"/>
    <lineage>
        <taxon>Bacteria</taxon>
        <taxon>Candidatus Bipolaricaulota</taxon>
        <taxon>environmental samples</taxon>
    </lineage>
</organism>
<evidence type="ECO:0000256" key="10">
    <source>
        <dbReference type="ARBA" id="ARBA00023157"/>
    </source>
</evidence>
<feature type="transmembrane region" description="Helical" evidence="12">
    <location>
        <begin position="61"/>
        <end position="82"/>
    </location>
</feature>
<dbReference type="GO" id="GO:0016020">
    <property type="term" value="C:membrane"/>
    <property type="evidence" value="ECO:0007669"/>
    <property type="project" value="UniProtKB-SubCell"/>
</dbReference>
<evidence type="ECO:0000256" key="11">
    <source>
        <dbReference type="ARBA" id="ARBA00023444"/>
    </source>
</evidence>
<reference evidence="13" key="1">
    <citation type="journal article" date="2005" name="Environ. Microbiol.">
        <title>Genetic and functional properties of uncultivated thermophilic crenarchaeotes from a subsurface gold mine as revealed by analysis of genome fragments.</title>
        <authorList>
            <person name="Nunoura T."/>
            <person name="Hirayama H."/>
            <person name="Takami H."/>
            <person name="Oida H."/>
            <person name="Nishi S."/>
            <person name="Shimamura S."/>
            <person name="Suzuki Y."/>
            <person name="Inagaki F."/>
            <person name="Takai K."/>
            <person name="Nealson K.H."/>
            <person name="Horikoshi K."/>
        </authorList>
    </citation>
    <scope>NUCLEOTIDE SEQUENCE</scope>
</reference>
<evidence type="ECO:0000256" key="4">
    <source>
        <dbReference type="ARBA" id="ARBA00022723"/>
    </source>
</evidence>
<comment type="pathway">
    <text evidence="11">Porphyrin-containing compound metabolism.</text>
</comment>
<evidence type="ECO:0000256" key="9">
    <source>
        <dbReference type="ARBA" id="ARBA00023136"/>
    </source>
</evidence>
<dbReference type="EMBL" id="AP011703">
    <property type="protein sequence ID" value="BAL54902.1"/>
    <property type="molecule type" value="Genomic_DNA"/>
</dbReference>
<gene>
    <name evidence="13" type="ORF">HGMM_F21E10C08</name>
</gene>